<dbReference type="SUPFAM" id="SSF49785">
    <property type="entry name" value="Galactose-binding domain-like"/>
    <property type="match status" value="2"/>
</dbReference>
<dbReference type="RefSeq" id="WP_236291062.1">
    <property type="nucleotide sequence ID" value="NZ_CAKMMW010000018.1"/>
</dbReference>
<gene>
    <name evidence="3" type="ORF">PAECIP111891_04936</name>
</gene>
<feature type="domain" description="F5/8 type C" evidence="2">
    <location>
        <begin position="531"/>
        <end position="650"/>
    </location>
</feature>
<dbReference type="PROSITE" id="PS50022">
    <property type="entry name" value="FA58C_3"/>
    <property type="match status" value="2"/>
</dbReference>
<evidence type="ECO:0000313" key="4">
    <source>
        <dbReference type="Proteomes" id="UP000838821"/>
    </source>
</evidence>
<dbReference type="SUPFAM" id="SSF51126">
    <property type="entry name" value="Pectin lyase-like"/>
    <property type="match status" value="1"/>
</dbReference>
<sequence>MRPNKLFSKKRFAGLMVAALTLVGIVPAASAASSSLVYLQNGKLVYEPYANQGQTNAVNTIPDFSYAGYMGGGVPIPYVPAKITINPIDGDDRLNIQNAIDYVSGLPLDANGFRGAVHLNAGTYDVIGNLSIIASGVVLRGAGQGLSGTIIKDLNTGLQSNFFYVGEVTETGVVEVTATKQNITTAYVPTGARTFNVASTAGYAVGDQIFVVRTPNDTWINDLNMAQWGWTTTEYTVQYERKIVAINGNSITIDAPIVQAMETKYGGGHIVKFNDPGRISQVGIEDIRFESTFASSTDENHGWEAIKMRYVKDSWVSGVTARYYGLSTVSLNAYATRITVQDSAYLDPKSTTEGGRRYAFNAAYPTSSSNLFQRLYTQYDRHAFVSGPRVAGPNVFLDSLSENGRDDIGPHQRYATGLLFDNIKGSEIRVQNRGGSGTGHGWAGAQTMFWNSVASSEMKVDSPLGARNWGIGSVGGTQTGAGFWESYGVPVIPRSLYLQQLQDRKGVGAVTNIAIPEQLNGTIWDKLSAWRGGSKLNQSLKVVIPGSAVTASTYQVGNIPANTVDGSLTSRWASDGDGQWIQYDLGSNKQVDLLKIAFFEGSLKTFTFDIQTSLDGVNFTTAHAGIKSAQTNALQTFELPDTSPVRYVRLVGHMNTASTWNSFNEVEIYFPPAKLAVAANAVTASTHDGNVPANTIDGSLDTRWSALGDPQWIQYDLGSNKQVAFVQMAFYNGDVRTATFDIETSTDNVNFTPVATRLQSTFNNGLLKFDFTDVGSARYVRIVGHGNSVTLWNAFTEVEIYGM</sequence>
<dbReference type="InterPro" id="IPR000421">
    <property type="entry name" value="FA58C"/>
</dbReference>
<dbReference type="InterPro" id="IPR011050">
    <property type="entry name" value="Pectin_lyase_fold/virulence"/>
</dbReference>
<accession>A0ABM9CNT5</accession>
<keyword evidence="1" id="KW-0732">Signal</keyword>
<evidence type="ECO:0000313" key="3">
    <source>
        <dbReference type="EMBL" id="CAH1219604.1"/>
    </source>
</evidence>
<protein>
    <recommendedName>
        <fullName evidence="2">F5/8 type C domain-containing protein</fullName>
    </recommendedName>
</protein>
<dbReference type="InterPro" id="IPR008979">
    <property type="entry name" value="Galactose-bd-like_sf"/>
</dbReference>
<proteinExistence type="predicted"/>
<feature type="signal peptide" evidence="1">
    <location>
        <begin position="1"/>
        <end position="31"/>
    </location>
</feature>
<dbReference type="Gene3D" id="2.60.120.260">
    <property type="entry name" value="Galactose-binding domain-like"/>
    <property type="match status" value="2"/>
</dbReference>
<dbReference type="Pfam" id="PF00754">
    <property type="entry name" value="F5_F8_type_C"/>
    <property type="match status" value="2"/>
</dbReference>
<evidence type="ECO:0000259" key="2">
    <source>
        <dbReference type="PROSITE" id="PS50022"/>
    </source>
</evidence>
<dbReference type="Proteomes" id="UP000838821">
    <property type="component" value="Unassembled WGS sequence"/>
</dbReference>
<reference evidence="3" key="1">
    <citation type="submission" date="2022-01" db="EMBL/GenBank/DDBJ databases">
        <authorList>
            <person name="Criscuolo A."/>
        </authorList>
    </citation>
    <scope>NUCLEOTIDE SEQUENCE</scope>
    <source>
        <strain evidence="3">CIP111891</strain>
    </source>
</reference>
<organism evidence="3 4">
    <name type="scientific">Paenibacillus allorhizoplanae</name>
    <dbReference type="NCBI Taxonomy" id="2905648"/>
    <lineage>
        <taxon>Bacteria</taxon>
        <taxon>Bacillati</taxon>
        <taxon>Bacillota</taxon>
        <taxon>Bacilli</taxon>
        <taxon>Bacillales</taxon>
        <taxon>Paenibacillaceae</taxon>
        <taxon>Paenibacillus</taxon>
    </lineage>
</organism>
<comment type="caution">
    <text evidence="3">The sequence shown here is derived from an EMBL/GenBank/DDBJ whole genome shotgun (WGS) entry which is preliminary data.</text>
</comment>
<name>A0ABM9CNT5_9BACL</name>
<feature type="domain" description="F5/8 type C" evidence="2">
    <location>
        <begin position="656"/>
        <end position="803"/>
    </location>
</feature>
<feature type="chain" id="PRO_5046058641" description="F5/8 type C domain-containing protein" evidence="1">
    <location>
        <begin position="32"/>
        <end position="803"/>
    </location>
</feature>
<dbReference type="EMBL" id="CAKMMW010000018">
    <property type="protein sequence ID" value="CAH1219604.1"/>
    <property type="molecule type" value="Genomic_DNA"/>
</dbReference>
<keyword evidence="4" id="KW-1185">Reference proteome</keyword>
<evidence type="ECO:0000256" key="1">
    <source>
        <dbReference type="SAM" id="SignalP"/>
    </source>
</evidence>